<name>A0ABX4UUJ8_9ACTO</name>
<comment type="caution">
    <text evidence="2">The sequence shown here is derived from an EMBL/GenBank/DDBJ whole genome shotgun (WGS) entry which is preliminary data.</text>
</comment>
<evidence type="ECO:0000259" key="1">
    <source>
        <dbReference type="Pfam" id="PF13845"/>
    </source>
</evidence>
<keyword evidence="3" id="KW-1185">Reference proteome</keyword>
<feature type="domain" description="Septum formation-related" evidence="1">
    <location>
        <begin position="43"/>
        <end position="143"/>
    </location>
</feature>
<dbReference type="EMBL" id="PNGC01000001">
    <property type="protein sequence ID" value="PMB90306.1"/>
    <property type="molecule type" value="Genomic_DNA"/>
</dbReference>
<dbReference type="Proteomes" id="UP000243201">
    <property type="component" value="Unassembled WGS sequence"/>
</dbReference>
<reference evidence="2 3" key="1">
    <citation type="submission" date="2017-09" db="EMBL/GenBank/DDBJ databases">
        <title>Bacterial strain isolated from the female urinary microbiota.</title>
        <authorList>
            <person name="Thomas-White K."/>
            <person name="Kumar N."/>
            <person name="Forster S."/>
            <person name="Putonti C."/>
            <person name="Lawley T."/>
            <person name="Wolfe A.J."/>
        </authorList>
    </citation>
    <scope>NUCLEOTIDE SEQUENCE [LARGE SCALE GENOMIC DNA]</scope>
    <source>
        <strain evidence="2 3">UMB0744</strain>
    </source>
</reference>
<organism evidence="2 3">
    <name type="scientific">Varibaculum cambriense</name>
    <dbReference type="NCBI Taxonomy" id="184870"/>
    <lineage>
        <taxon>Bacteria</taxon>
        <taxon>Bacillati</taxon>
        <taxon>Actinomycetota</taxon>
        <taxon>Actinomycetes</taxon>
        <taxon>Actinomycetales</taxon>
        <taxon>Actinomycetaceae</taxon>
        <taxon>Varibaculum</taxon>
    </lineage>
</organism>
<sequence length="156" mass="17135">MNAFSFPHFKPRLTVLCVLTVACCGFLSGCTSQPVATSDLKIGDCFNMSEEVLTGTQPAGQVERVDCEHSHNSQVVGIKKLSGNNYPGEKQLYDLALKECAQEFESFVGTSYRDSKWDLYPLSPTETTWQDEGERKLTCVALSLPGQKSSLKDSGK</sequence>
<dbReference type="RefSeq" id="WP_102183888.1">
    <property type="nucleotide sequence ID" value="NZ_CAUPGC010000005.1"/>
</dbReference>
<proteinExistence type="predicted"/>
<dbReference type="InterPro" id="IPR026004">
    <property type="entry name" value="Septum_form"/>
</dbReference>
<gene>
    <name evidence="2" type="ORF">CJ240_00745</name>
</gene>
<evidence type="ECO:0000313" key="2">
    <source>
        <dbReference type="EMBL" id="PMB90306.1"/>
    </source>
</evidence>
<protein>
    <recommendedName>
        <fullName evidence="1">Septum formation-related domain-containing protein</fullName>
    </recommendedName>
</protein>
<accession>A0ABX4UUJ8</accession>
<evidence type="ECO:0000313" key="3">
    <source>
        <dbReference type="Proteomes" id="UP000243201"/>
    </source>
</evidence>
<dbReference type="Pfam" id="PF13845">
    <property type="entry name" value="Septum_form"/>
    <property type="match status" value="1"/>
</dbReference>